<dbReference type="Proteomes" id="UP000192906">
    <property type="component" value="Unassembled WGS sequence"/>
</dbReference>
<dbReference type="AlphaFoldDB" id="A0A1X7C3H5"/>
<dbReference type="STRING" id="1519643.SAMN06295933_0267"/>
<evidence type="ECO:0000313" key="1">
    <source>
        <dbReference type="EMBL" id="SME89297.1"/>
    </source>
</evidence>
<evidence type="ECO:0000313" key="2">
    <source>
        <dbReference type="Proteomes" id="UP000192906"/>
    </source>
</evidence>
<keyword evidence="2" id="KW-1185">Reference proteome</keyword>
<dbReference type="RefSeq" id="WP_085097201.1">
    <property type="nucleotide sequence ID" value="NZ_FWZU01000001.1"/>
</dbReference>
<gene>
    <name evidence="1" type="ORF">SAMN06295933_0267</name>
</gene>
<name>A0A1X7C3H5_9BACT</name>
<accession>A0A1X7C3H5</accession>
<protein>
    <submittedName>
        <fullName evidence="1">Uncharacterized protein</fullName>
    </submittedName>
</protein>
<dbReference type="EMBL" id="FWZU01000001">
    <property type="protein sequence ID" value="SME89297.1"/>
    <property type="molecule type" value="Genomic_DNA"/>
</dbReference>
<organism evidence="1 2">
    <name type="scientific">Desulfovibrio gilichinskyi</name>
    <dbReference type="NCBI Taxonomy" id="1519643"/>
    <lineage>
        <taxon>Bacteria</taxon>
        <taxon>Pseudomonadati</taxon>
        <taxon>Thermodesulfobacteriota</taxon>
        <taxon>Desulfovibrionia</taxon>
        <taxon>Desulfovibrionales</taxon>
        <taxon>Desulfovibrionaceae</taxon>
        <taxon>Desulfovibrio</taxon>
    </lineage>
</organism>
<proteinExistence type="predicted"/>
<reference evidence="2" key="1">
    <citation type="submission" date="2017-04" db="EMBL/GenBank/DDBJ databases">
        <authorList>
            <person name="Varghese N."/>
            <person name="Submissions S."/>
        </authorList>
    </citation>
    <scope>NUCLEOTIDE SEQUENCE [LARGE SCALE GENOMIC DNA]</scope>
    <source>
        <strain evidence="2">K3S</strain>
    </source>
</reference>
<sequence length="60" mass="6693">MIIEVKNNALAINSDTVTAEFRFSPRSERDLAKELVGAARELLGRDESLFQALVNETNDN</sequence>